<protein>
    <recommendedName>
        <fullName evidence="7">DNA 3'-5' helicase</fullName>
        <ecNumber evidence="7">5.6.2.4</ecNumber>
    </recommendedName>
</protein>
<keyword evidence="12" id="KW-1185">Reference proteome</keyword>
<organism evidence="11 12">
    <name type="scientific">Coprinellus micaceus</name>
    <name type="common">Glistening ink-cap mushroom</name>
    <name type="synonym">Coprinus micaceus</name>
    <dbReference type="NCBI Taxonomy" id="71717"/>
    <lineage>
        <taxon>Eukaryota</taxon>
        <taxon>Fungi</taxon>
        <taxon>Dikarya</taxon>
        <taxon>Basidiomycota</taxon>
        <taxon>Agaricomycotina</taxon>
        <taxon>Agaricomycetes</taxon>
        <taxon>Agaricomycetidae</taxon>
        <taxon>Agaricales</taxon>
        <taxon>Agaricineae</taxon>
        <taxon>Psathyrellaceae</taxon>
        <taxon>Coprinellus</taxon>
    </lineage>
</organism>
<evidence type="ECO:0000256" key="5">
    <source>
        <dbReference type="ARBA" id="ARBA00023235"/>
    </source>
</evidence>
<keyword evidence="4" id="KW-0238">DNA-binding</keyword>
<dbReference type="InterPro" id="IPR027417">
    <property type="entry name" value="P-loop_NTPase"/>
</dbReference>
<dbReference type="EMBL" id="QPFP01000042">
    <property type="protein sequence ID" value="TEB27197.1"/>
    <property type="molecule type" value="Genomic_DNA"/>
</dbReference>
<evidence type="ECO:0000256" key="8">
    <source>
        <dbReference type="SAM" id="MobiDB-lite"/>
    </source>
</evidence>
<dbReference type="GO" id="GO:0016787">
    <property type="term" value="F:hydrolase activity"/>
    <property type="evidence" value="ECO:0007669"/>
    <property type="project" value="UniProtKB-KW"/>
</dbReference>
<dbReference type="Proteomes" id="UP000298030">
    <property type="component" value="Unassembled WGS sequence"/>
</dbReference>
<keyword evidence="5" id="KW-0413">Isomerase</keyword>
<dbReference type="GO" id="GO:0043138">
    <property type="term" value="F:3'-5' DNA helicase activity"/>
    <property type="evidence" value="ECO:0007669"/>
    <property type="project" value="UniProtKB-EC"/>
</dbReference>
<keyword evidence="11" id="KW-0378">Hydrolase</keyword>
<dbReference type="GO" id="GO:0009378">
    <property type="term" value="F:four-way junction helicase activity"/>
    <property type="evidence" value="ECO:0007669"/>
    <property type="project" value="TreeGrafter"/>
</dbReference>
<sequence length="1320" mass="147462">MTTQISGLISQHRIVDQYPELHRDGADIPAVQGIAIRTGYGCNHCPRISSTHSEIMKHFRQVRNSTPSKHPAVSAEEQPIRVQYQCLNKGAHTHNFRVFTVPSTQPPLDTHEFILQQFLQFNPHPEVDRTKAPSNPRLISSWLSKTPFLALCRNRPVAECMQLVSAPQAGEPELENLGKAVRQWSAEANSLLESTHMFVRRTLNTDDHTGPLSTKPLHSLLLAKTDDQYSDSVTKLLAAILRGGFSGYSLPTTPSVDSAADALRNNKTPENVQRLLFELWSHTWPPLKPTPNLATETHEDATHVDLGDPTLCFVGFSYLQCDGTFKEPKNSTQLLTQLTRAMRFTMLKRAHHLLDQDEATELTSAVESVSVFFTRGLPLIVWPGRHKRDYSHLLFRGDPLSLKDIQDIYANLEREVARIYLELTHQKDLPSLKPETLADDLRNTTPGYSFFNDPRNSPPSAQDGFGARILSDPQLRLLWVSTVANANFAQFSPMEARQFLSKLAELEAKQMALIDMRSGAPIRQTELYAALAINTTTRTRNLYAVGSHVLLVRQYTKTSHIQNDSLIPHALAAFDASMVTLLHTQLRPFASYLASKLEPDNPEVALQYKENLFMGNLRPFQGSDLSDAIRLAGRPVIRWDLTAQAWRHCQIGYKNSFKMHFGYVPTEEDWYEETQALQSGHSLSTERRLYGISPDLIDGVDDTFIKPYIDASIEWQTRLRVVPSGVRLPYSQCTMDHFDSLASQNRFDLLPSSPSAIEDRVQILDALQQVLHQTNQMHSLVLNQLSQLEDKVKTLISSSPAQNLRPASPAPPPHSQSDSPPPPLSPLMAPTTPPPPSETPSINPAYATPLPPPQPTTQVVVARKRSAAQLEPSVPPDPTDVRETRRRRIEHDQPAPLHPPNSMAVEMREHLRRVLGDPLAQWSAQGQHQGVKAALDCEQDCIVILRTGVGKSVIAFLPSLVEQGITIIVIPLVALMRDWQRRLEALAIACEVYDPSNPLSAPGHTNVLLVSSDKAARTEFKRHIRQLHLRRPILRVVIDEAHMYFTDAGFRSSAMAVPQALRAVPAQLVLMSATVSPQAEEHLIKSFGLTPKVTVIREPSQRSELKYVVIHGSQSTADLVQRFQSYLQQMKESHPWTSSDQWVVFAPTVQSAENVAKQLGVPCYHANQAQYPKTDADRTRIYADFVACRREGLVATSALAAGTDYAHIRLTCHVESVQDMTLFIQQSSRAGRDGQPAHCLVLPFSRPSMPSQAPFPVLRGADDFQKLLSNPAQPPCVRRGIGQFSDGRGHSCFEFDDEWQVCYACECTSFASAFSLPYKC</sequence>
<comment type="caution">
    <text evidence="11">The sequence shown here is derived from an EMBL/GenBank/DDBJ whole genome shotgun (WGS) entry which is preliminary data.</text>
</comment>
<dbReference type="OrthoDB" id="3151137at2759"/>
<dbReference type="SMART" id="SM00490">
    <property type="entry name" value="HELICc"/>
    <property type="match status" value="1"/>
</dbReference>
<evidence type="ECO:0000259" key="10">
    <source>
        <dbReference type="PROSITE" id="PS51194"/>
    </source>
</evidence>
<dbReference type="SMART" id="SM00487">
    <property type="entry name" value="DEXDc"/>
    <property type="match status" value="1"/>
</dbReference>
<evidence type="ECO:0000256" key="4">
    <source>
        <dbReference type="ARBA" id="ARBA00023125"/>
    </source>
</evidence>
<comment type="similarity">
    <text evidence="1">Belongs to the helicase family. RecQ subfamily.</text>
</comment>
<evidence type="ECO:0000313" key="11">
    <source>
        <dbReference type="EMBL" id="TEB27197.1"/>
    </source>
</evidence>
<dbReference type="PROSITE" id="PS51194">
    <property type="entry name" value="HELICASE_CTER"/>
    <property type="match status" value="1"/>
</dbReference>
<comment type="catalytic activity">
    <reaction evidence="6">
        <text>Couples ATP hydrolysis with the unwinding of duplex DNA by translocating in the 3'-5' direction.</text>
        <dbReference type="EC" id="5.6.2.4"/>
    </reaction>
</comment>
<dbReference type="Gene3D" id="3.40.50.300">
    <property type="entry name" value="P-loop containing nucleotide triphosphate hydrolases"/>
    <property type="match status" value="2"/>
</dbReference>
<dbReference type="SUPFAM" id="SSF52540">
    <property type="entry name" value="P-loop containing nucleoside triphosphate hydrolases"/>
    <property type="match status" value="1"/>
</dbReference>
<accession>A0A4Y7SZA2</accession>
<evidence type="ECO:0000313" key="12">
    <source>
        <dbReference type="Proteomes" id="UP000298030"/>
    </source>
</evidence>
<evidence type="ECO:0000256" key="2">
    <source>
        <dbReference type="ARBA" id="ARBA00022741"/>
    </source>
</evidence>
<evidence type="ECO:0000259" key="9">
    <source>
        <dbReference type="PROSITE" id="PS51192"/>
    </source>
</evidence>
<dbReference type="Pfam" id="PF00270">
    <property type="entry name" value="DEAD"/>
    <property type="match status" value="1"/>
</dbReference>
<evidence type="ECO:0000256" key="1">
    <source>
        <dbReference type="ARBA" id="ARBA00005446"/>
    </source>
</evidence>
<proteinExistence type="inferred from homology"/>
<keyword evidence="3" id="KW-0067">ATP-binding</keyword>
<dbReference type="PANTHER" id="PTHR13710">
    <property type="entry name" value="DNA HELICASE RECQ FAMILY MEMBER"/>
    <property type="match status" value="1"/>
</dbReference>
<dbReference type="GO" id="GO:0005524">
    <property type="term" value="F:ATP binding"/>
    <property type="evidence" value="ECO:0007669"/>
    <property type="project" value="UniProtKB-KW"/>
</dbReference>
<dbReference type="InterPro" id="IPR001650">
    <property type="entry name" value="Helicase_C-like"/>
</dbReference>
<feature type="region of interest" description="Disordered" evidence="8">
    <location>
        <begin position="801"/>
        <end position="884"/>
    </location>
</feature>
<evidence type="ECO:0000256" key="3">
    <source>
        <dbReference type="ARBA" id="ARBA00022840"/>
    </source>
</evidence>
<name>A0A4Y7SZA2_COPMI</name>
<feature type="domain" description="Helicase ATP-binding" evidence="9">
    <location>
        <begin position="932"/>
        <end position="1093"/>
    </location>
</feature>
<evidence type="ECO:0000256" key="6">
    <source>
        <dbReference type="ARBA" id="ARBA00034617"/>
    </source>
</evidence>
<dbReference type="InterPro" id="IPR011545">
    <property type="entry name" value="DEAD/DEAH_box_helicase_dom"/>
</dbReference>
<keyword evidence="2" id="KW-0547">Nucleotide-binding</keyword>
<gene>
    <name evidence="11" type="ORF">FA13DRAFT_1634875</name>
</gene>
<feature type="compositionally biased region" description="Low complexity" evidence="8">
    <location>
        <begin position="839"/>
        <end position="848"/>
    </location>
</feature>
<dbReference type="Pfam" id="PF00271">
    <property type="entry name" value="Helicase_C"/>
    <property type="match status" value="1"/>
</dbReference>
<dbReference type="GO" id="GO:0005737">
    <property type="term" value="C:cytoplasm"/>
    <property type="evidence" value="ECO:0007669"/>
    <property type="project" value="TreeGrafter"/>
</dbReference>
<evidence type="ECO:0000256" key="7">
    <source>
        <dbReference type="ARBA" id="ARBA00034808"/>
    </source>
</evidence>
<reference evidence="11 12" key="1">
    <citation type="journal article" date="2019" name="Nat. Ecol. Evol.">
        <title>Megaphylogeny resolves global patterns of mushroom evolution.</title>
        <authorList>
            <person name="Varga T."/>
            <person name="Krizsan K."/>
            <person name="Foldi C."/>
            <person name="Dima B."/>
            <person name="Sanchez-Garcia M."/>
            <person name="Sanchez-Ramirez S."/>
            <person name="Szollosi G.J."/>
            <person name="Szarkandi J.G."/>
            <person name="Papp V."/>
            <person name="Albert L."/>
            <person name="Andreopoulos W."/>
            <person name="Angelini C."/>
            <person name="Antonin V."/>
            <person name="Barry K.W."/>
            <person name="Bougher N.L."/>
            <person name="Buchanan P."/>
            <person name="Buyck B."/>
            <person name="Bense V."/>
            <person name="Catcheside P."/>
            <person name="Chovatia M."/>
            <person name="Cooper J."/>
            <person name="Damon W."/>
            <person name="Desjardin D."/>
            <person name="Finy P."/>
            <person name="Geml J."/>
            <person name="Haridas S."/>
            <person name="Hughes K."/>
            <person name="Justo A."/>
            <person name="Karasinski D."/>
            <person name="Kautmanova I."/>
            <person name="Kiss B."/>
            <person name="Kocsube S."/>
            <person name="Kotiranta H."/>
            <person name="LaButti K.M."/>
            <person name="Lechner B.E."/>
            <person name="Liimatainen K."/>
            <person name="Lipzen A."/>
            <person name="Lukacs Z."/>
            <person name="Mihaltcheva S."/>
            <person name="Morgado L.N."/>
            <person name="Niskanen T."/>
            <person name="Noordeloos M.E."/>
            <person name="Ohm R.A."/>
            <person name="Ortiz-Santana B."/>
            <person name="Ovrebo C."/>
            <person name="Racz N."/>
            <person name="Riley R."/>
            <person name="Savchenko A."/>
            <person name="Shiryaev A."/>
            <person name="Soop K."/>
            <person name="Spirin V."/>
            <person name="Szebenyi C."/>
            <person name="Tomsovsky M."/>
            <person name="Tulloss R.E."/>
            <person name="Uehling J."/>
            <person name="Grigoriev I.V."/>
            <person name="Vagvolgyi C."/>
            <person name="Papp T."/>
            <person name="Martin F.M."/>
            <person name="Miettinen O."/>
            <person name="Hibbett D.S."/>
            <person name="Nagy L.G."/>
        </authorList>
    </citation>
    <scope>NUCLEOTIDE SEQUENCE [LARGE SCALE GENOMIC DNA]</scope>
    <source>
        <strain evidence="11 12">FP101781</strain>
    </source>
</reference>
<dbReference type="GO" id="GO:0005694">
    <property type="term" value="C:chromosome"/>
    <property type="evidence" value="ECO:0007669"/>
    <property type="project" value="TreeGrafter"/>
</dbReference>
<dbReference type="PROSITE" id="PS51192">
    <property type="entry name" value="HELICASE_ATP_BIND_1"/>
    <property type="match status" value="1"/>
</dbReference>
<dbReference type="GO" id="GO:0000724">
    <property type="term" value="P:double-strand break repair via homologous recombination"/>
    <property type="evidence" value="ECO:0007669"/>
    <property type="project" value="TreeGrafter"/>
</dbReference>
<dbReference type="EC" id="5.6.2.4" evidence="7"/>
<feature type="domain" description="Helicase C-terminal" evidence="10">
    <location>
        <begin position="1129"/>
        <end position="1272"/>
    </location>
</feature>
<dbReference type="InterPro" id="IPR014001">
    <property type="entry name" value="Helicase_ATP-bd"/>
</dbReference>
<dbReference type="STRING" id="71717.A0A4Y7SZA2"/>
<dbReference type="PANTHER" id="PTHR13710:SF105">
    <property type="entry name" value="ATP-DEPENDENT DNA HELICASE Q1"/>
    <property type="match status" value="1"/>
</dbReference>
<dbReference type="GO" id="GO:0003677">
    <property type="term" value="F:DNA binding"/>
    <property type="evidence" value="ECO:0007669"/>
    <property type="project" value="UniProtKB-KW"/>
</dbReference>
<feature type="compositionally biased region" description="Pro residues" evidence="8">
    <location>
        <begin position="808"/>
        <end position="838"/>
    </location>
</feature>